<accession>A0A840UM27</accession>
<gene>
    <name evidence="1" type="ORF">HNR32_002002</name>
</gene>
<dbReference type="AlphaFoldDB" id="A0A840UM27"/>
<evidence type="ECO:0000313" key="1">
    <source>
        <dbReference type="EMBL" id="MBB5336847.1"/>
    </source>
</evidence>
<sequence length="236" mass="28055">MKVAIMQPYFLPYLGYYSLLKQVDYYIYLDEVQYIYHGWIDRNRILKPNDGWQYIKVPIKKHNRETLIKDIIINNDNNWKDRILNQIIHYKKKANYYYKVKNLLEYVFDEEFTTISQLNIAMDKAVCDYLKIDTPINVFSKMDLNIETPVKADEWALNICKALGNIEAYWNAPGGKEFFDEKKYKDAGIEIKFPKINLTNYNQGNAVFEHALSILDVMMFNSVEEINKMLDSYSFI</sequence>
<dbReference type="Proteomes" id="UP000559117">
    <property type="component" value="Unassembled WGS sequence"/>
</dbReference>
<name>A0A840UM27_9FIRM</name>
<comment type="caution">
    <text evidence="1">The sequence shown here is derived from an EMBL/GenBank/DDBJ whole genome shotgun (WGS) entry which is preliminary data.</text>
</comment>
<keyword evidence="2" id="KW-1185">Reference proteome</keyword>
<dbReference type="InterPro" id="IPR014985">
    <property type="entry name" value="WbqC"/>
</dbReference>
<dbReference type="RefSeq" id="WP_183862157.1">
    <property type="nucleotide sequence ID" value="NZ_JACHFH010000025.1"/>
</dbReference>
<reference evidence="1 2" key="1">
    <citation type="submission" date="2020-08" db="EMBL/GenBank/DDBJ databases">
        <title>Genomic Encyclopedia of Type Strains, Phase IV (KMG-IV): sequencing the most valuable type-strain genomes for metagenomic binning, comparative biology and taxonomic classification.</title>
        <authorList>
            <person name="Goeker M."/>
        </authorList>
    </citation>
    <scope>NUCLEOTIDE SEQUENCE [LARGE SCALE GENOMIC DNA]</scope>
    <source>
        <strain evidence="1 2">DSM 24661</strain>
    </source>
</reference>
<evidence type="ECO:0008006" key="3">
    <source>
        <dbReference type="Google" id="ProtNLM"/>
    </source>
</evidence>
<dbReference type="EMBL" id="JACHFH010000025">
    <property type="protein sequence ID" value="MBB5336847.1"/>
    <property type="molecule type" value="Genomic_DNA"/>
</dbReference>
<organism evidence="1 2">
    <name type="scientific">Pectinatus brassicae</name>
    <dbReference type="NCBI Taxonomy" id="862415"/>
    <lineage>
        <taxon>Bacteria</taxon>
        <taxon>Bacillati</taxon>
        <taxon>Bacillota</taxon>
        <taxon>Negativicutes</taxon>
        <taxon>Selenomonadales</taxon>
        <taxon>Selenomonadaceae</taxon>
        <taxon>Pectinatus</taxon>
    </lineage>
</organism>
<protein>
    <recommendedName>
        <fullName evidence="3">Glycine transferase</fullName>
    </recommendedName>
</protein>
<dbReference type="Pfam" id="PF08889">
    <property type="entry name" value="WbqC"/>
    <property type="match status" value="1"/>
</dbReference>
<evidence type="ECO:0000313" key="2">
    <source>
        <dbReference type="Proteomes" id="UP000559117"/>
    </source>
</evidence>
<proteinExistence type="predicted"/>